<keyword evidence="4" id="KW-0808">Transferase</keyword>
<dbReference type="Pfam" id="PF00201">
    <property type="entry name" value="UDPGT"/>
    <property type="match status" value="1"/>
</dbReference>
<dbReference type="InterPro" id="IPR050271">
    <property type="entry name" value="UDP-glycosyltransferase"/>
</dbReference>
<accession>A0A4U5MSR0</accession>
<keyword evidence="6" id="KW-0472">Membrane</keyword>
<dbReference type="OrthoDB" id="5835829at2759"/>
<dbReference type="SUPFAM" id="SSF53756">
    <property type="entry name" value="UDP-Glycosyltransferase/glycogen phosphorylase"/>
    <property type="match status" value="1"/>
</dbReference>
<evidence type="ECO:0000256" key="1">
    <source>
        <dbReference type="ARBA" id="ARBA00009995"/>
    </source>
</evidence>
<dbReference type="Gene3D" id="3.40.50.2000">
    <property type="entry name" value="Glycogen Phosphorylase B"/>
    <property type="match status" value="1"/>
</dbReference>
<dbReference type="CDD" id="cd03784">
    <property type="entry name" value="GT1_Gtf-like"/>
    <property type="match status" value="1"/>
</dbReference>
<keyword evidence="7" id="KW-0732">Signal</keyword>
<keyword evidence="9" id="KW-1185">Reference proteome</keyword>
<gene>
    <name evidence="8" type="ORF">L596_020173</name>
</gene>
<keyword evidence="6" id="KW-0812">Transmembrane</keyword>
<sequence length="533" mass="60741">MAVAASRLPFLVFLSFFASSYAAKIVLFTPDLANSHLIYHKRVSETLAKAGHNVTILLIHGFQKNKLKIQIDPRVTIWNVDAGVNRSEKFEKLHSQMTYSDSGLLSPETLALMNIMMATVRQSCENLVSDKAFMDRVKSEEFDLAFVSMFETCPIGIVHHAKIPSWIWLNAGQLMDHIASEMGAPQPSSYVPIMMFDMKDSMTFFERTKNFVMANILSVTYRYLSVRHVTAIFRKHIDPDFPDINELGRQCSLVMVNSNEMYDIPRPTLHKIVNIGGLGMEKKDAKKLTGDFKKIVERAENVVIFSFGSVANSSAMPMTWKRAFMNAFAQFPDHEFVVRYTEHDMDDYKPPNVHLFKWLPQADLLQHPKVRAMISHGGYNTLQEVINAGKPLITIPLFADQKRNGQLAQKHGFGYNLPKAVFSEENVKRGLEEVLRDPSYTTAVLRMQKMVQKRPFSSEQLLVNWVEFLVEFKELPNLVPYGTKLPFYQLYQLDVIALLTAVTVGLLVLAGLVVRSLYRCCRRCRNSTKVKPE</sequence>
<dbReference type="FunFam" id="3.40.50.2000:FF:000021">
    <property type="entry name" value="UDP-glucuronosyltransferase"/>
    <property type="match status" value="1"/>
</dbReference>
<dbReference type="InterPro" id="IPR002213">
    <property type="entry name" value="UDP_glucos_trans"/>
</dbReference>
<evidence type="ECO:0000256" key="2">
    <source>
        <dbReference type="ARBA" id="ARBA00012544"/>
    </source>
</evidence>
<dbReference type="EC" id="2.4.1.17" evidence="2"/>
<evidence type="ECO:0000313" key="8">
    <source>
        <dbReference type="EMBL" id="TKR72769.1"/>
    </source>
</evidence>
<reference evidence="8 9" key="1">
    <citation type="journal article" date="2015" name="Genome Biol.">
        <title>Comparative genomics of Steinernema reveals deeply conserved gene regulatory networks.</title>
        <authorList>
            <person name="Dillman A.R."/>
            <person name="Macchietto M."/>
            <person name="Porter C.F."/>
            <person name="Rogers A."/>
            <person name="Williams B."/>
            <person name="Antoshechkin I."/>
            <person name="Lee M.M."/>
            <person name="Goodwin Z."/>
            <person name="Lu X."/>
            <person name="Lewis E.E."/>
            <person name="Goodrich-Blair H."/>
            <person name="Stock S.P."/>
            <person name="Adams B.J."/>
            <person name="Sternberg P.W."/>
            <person name="Mortazavi A."/>
        </authorList>
    </citation>
    <scope>NUCLEOTIDE SEQUENCE [LARGE SCALE GENOMIC DNA]</scope>
    <source>
        <strain evidence="8 9">ALL</strain>
    </source>
</reference>
<dbReference type="EMBL" id="AZBU02000006">
    <property type="protein sequence ID" value="TKR72769.1"/>
    <property type="molecule type" value="Genomic_DNA"/>
</dbReference>
<feature type="signal peptide" evidence="7">
    <location>
        <begin position="1"/>
        <end position="22"/>
    </location>
</feature>
<evidence type="ECO:0000313" key="9">
    <source>
        <dbReference type="Proteomes" id="UP000298663"/>
    </source>
</evidence>
<name>A0A4U5MSR0_STECR</name>
<feature type="chain" id="PRO_5020743498" description="glucuronosyltransferase" evidence="7">
    <location>
        <begin position="23"/>
        <end position="533"/>
    </location>
</feature>
<dbReference type="Proteomes" id="UP000298663">
    <property type="component" value="Unassembled WGS sequence"/>
</dbReference>
<proteinExistence type="inferred from homology"/>
<dbReference type="AlphaFoldDB" id="A0A4U5MSR0"/>
<keyword evidence="3" id="KW-0328">Glycosyltransferase</keyword>
<dbReference type="PANTHER" id="PTHR48043">
    <property type="entry name" value="EG:EG0003.4 PROTEIN-RELATED"/>
    <property type="match status" value="1"/>
</dbReference>
<dbReference type="STRING" id="34508.A0A4U5MSR0"/>
<evidence type="ECO:0000256" key="7">
    <source>
        <dbReference type="SAM" id="SignalP"/>
    </source>
</evidence>
<reference evidence="8 9" key="2">
    <citation type="journal article" date="2019" name="G3 (Bethesda)">
        <title>Hybrid Assembly of the Genome of the Entomopathogenic Nematode Steinernema carpocapsae Identifies the X-Chromosome.</title>
        <authorList>
            <person name="Serra L."/>
            <person name="Macchietto M."/>
            <person name="Macias-Munoz A."/>
            <person name="McGill C.J."/>
            <person name="Rodriguez I.M."/>
            <person name="Rodriguez B."/>
            <person name="Murad R."/>
            <person name="Mortazavi A."/>
        </authorList>
    </citation>
    <scope>NUCLEOTIDE SEQUENCE [LARGE SCALE GENOMIC DNA]</scope>
    <source>
        <strain evidence="8 9">ALL</strain>
    </source>
</reference>
<evidence type="ECO:0000256" key="4">
    <source>
        <dbReference type="ARBA" id="ARBA00022679"/>
    </source>
</evidence>
<keyword evidence="6" id="KW-1133">Transmembrane helix</keyword>
<dbReference type="GO" id="GO:0015020">
    <property type="term" value="F:glucuronosyltransferase activity"/>
    <property type="evidence" value="ECO:0007669"/>
    <property type="project" value="UniProtKB-EC"/>
</dbReference>
<protein>
    <recommendedName>
        <fullName evidence="2">glucuronosyltransferase</fullName>
        <ecNumber evidence="2">2.4.1.17</ecNumber>
    </recommendedName>
</protein>
<comment type="similarity">
    <text evidence="1">Belongs to the UDP-glycosyltransferase family.</text>
</comment>
<evidence type="ECO:0000256" key="5">
    <source>
        <dbReference type="ARBA" id="ARBA00047475"/>
    </source>
</evidence>
<dbReference type="PANTHER" id="PTHR48043:SF145">
    <property type="entry name" value="FI06409P-RELATED"/>
    <property type="match status" value="1"/>
</dbReference>
<feature type="transmembrane region" description="Helical" evidence="6">
    <location>
        <begin position="495"/>
        <end position="518"/>
    </location>
</feature>
<evidence type="ECO:0000256" key="3">
    <source>
        <dbReference type="ARBA" id="ARBA00022676"/>
    </source>
</evidence>
<evidence type="ECO:0000256" key="6">
    <source>
        <dbReference type="SAM" id="Phobius"/>
    </source>
</evidence>
<comment type="catalytic activity">
    <reaction evidence="5">
        <text>glucuronate acceptor + UDP-alpha-D-glucuronate = acceptor beta-D-glucuronoside + UDP + H(+)</text>
        <dbReference type="Rhea" id="RHEA:21032"/>
        <dbReference type="ChEBI" id="CHEBI:15378"/>
        <dbReference type="ChEBI" id="CHEBI:58052"/>
        <dbReference type="ChEBI" id="CHEBI:58223"/>
        <dbReference type="ChEBI" id="CHEBI:132367"/>
        <dbReference type="ChEBI" id="CHEBI:132368"/>
        <dbReference type="EC" id="2.4.1.17"/>
    </reaction>
</comment>
<comment type="caution">
    <text evidence="8">The sequence shown here is derived from an EMBL/GenBank/DDBJ whole genome shotgun (WGS) entry which is preliminary data.</text>
</comment>
<organism evidence="8 9">
    <name type="scientific">Steinernema carpocapsae</name>
    <name type="common">Entomopathogenic nematode</name>
    <dbReference type="NCBI Taxonomy" id="34508"/>
    <lineage>
        <taxon>Eukaryota</taxon>
        <taxon>Metazoa</taxon>
        <taxon>Ecdysozoa</taxon>
        <taxon>Nematoda</taxon>
        <taxon>Chromadorea</taxon>
        <taxon>Rhabditida</taxon>
        <taxon>Tylenchina</taxon>
        <taxon>Panagrolaimomorpha</taxon>
        <taxon>Strongyloidoidea</taxon>
        <taxon>Steinernematidae</taxon>
        <taxon>Steinernema</taxon>
    </lineage>
</organism>